<evidence type="ECO:0000313" key="2">
    <source>
        <dbReference type="Proteomes" id="UP001157502"/>
    </source>
</evidence>
<comment type="caution">
    <text evidence="1">The sequence shown here is derived from an EMBL/GenBank/DDBJ whole genome shotgun (WGS) entry which is preliminary data.</text>
</comment>
<evidence type="ECO:0000313" key="1">
    <source>
        <dbReference type="EMBL" id="KAJ7989037.1"/>
    </source>
</evidence>
<gene>
    <name evidence="1" type="ORF">DPEC_G00315390</name>
</gene>
<dbReference type="EMBL" id="CM055757">
    <property type="protein sequence ID" value="KAJ7989037.1"/>
    <property type="molecule type" value="Genomic_DNA"/>
</dbReference>
<organism evidence="1 2">
    <name type="scientific">Dallia pectoralis</name>
    <name type="common">Alaska blackfish</name>
    <dbReference type="NCBI Taxonomy" id="75939"/>
    <lineage>
        <taxon>Eukaryota</taxon>
        <taxon>Metazoa</taxon>
        <taxon>Chordata</taxon>
        <taxon>Craniata</taxon>
        <taxon>Vertebrata</taxon>
        <taxon>Euteleostomi</taxon>
        <taxon>Actinopterygii</taxon>
        <taxon>Neopterygii</taxon>
        <taxon>Teleostei</taxon>
        <taxon>Protacanthopterygii</taxon>
        <taxon>Esociformes</taxon>
        <taxon>Umbridae</taxon>
        <taxon>Dallia</taxon>
    </lineage>
</organism>
<accession>A0ACC2FCJ4</accession>
<keyword evidence="2" id="KW-1185">Reference proteome</keyword>
<name>A0ACC2FCJ4_DALPE</name>
<sequence length="688" mass="76851">MRADRKLEKTLFAMKTKWWLCVLWSVYPLTIANATFSTYGHPSALRPVNRNILKLGTSKGVGGTLRAHLSPAGNDKSSVRIPSASITYTPLPKQSSAIAHSSPRHQGNMLLNTPAPKSEHAFASLPDVSVTCSGDDFVVRVKRAFYGLQADAQDLTLGSGCKSNGVLMPYGDVLFAYSMTECDGKREIHPGYLVYTFVLQYAPLTRIPHKAHRLDVEIQCRLQRYFHVYQRVVRPTWETPVVHKRLKGRPVDFYIQLMDDAWSVPAKSQVYILGQPVNFQVSATHRPRGGKLFINHCYAATSNDPTKSRKYPVIDNFGCMLESQQNVGTAEFVLPISDDTVRFSISAFQFNSDPDTPVFLHCKLHVTSDEYGPMHKFCTYKENRWRALVGKDSVCDCCDLKCRTSKPRRAMVEGFASSEPLLFSDQPSSPRSAVSQVDDDDGDDKNVWFANKFHEKMAEFDNADHLLAASAGKNHGDALEQSHGVSMEKDKQHVDDGVIASEGERSEVVRAVLRTGKIFRGTHGSALRDSERIIGEAPDLRADEEEEELSQDFLLVSDRVGLKGRRPWTRVDGPESREEASGEDKWTYPLEESSSLGSGMEDESVSQEEAVSPAMNEWELRAGDEQLLEIPKDEWKERSANEERAGDGNTMALISEAVEKEILGDDDGLVESAVADDADLPRVWHFTW</sequence>
<reference evidence="1" key="1">
    <citation type="submission" date="2021-05" db="EMBL/GenBank/DDBJ databases">
        <authorList>
            <person name="Pan Q."/>
            <person name="Jouanno E."/>
            <person name="Zahm M."/>
            <person name="Klopp C."/>
            <person name="Cabau C."/>
            <person name="Louis A."/>
            <person name="Berthelot C."/>
            <person name="Parey E."/>
            <person name="Roest Crollius H."/>
            <person name="Montfort J."/>
            <person name="Robinson-Rechavi M."/>
            <person name="Bouchez O."/>
            <person name="Lampietro C."/>
            <person name="Lopez Roques C."/>
            <person name="Donnadieu C."/>
            <person name="Postlethwait J."/>
            <person name="Bobe J."/>
            <person name="Dillon D."/>
            <person name="Chandos A."/>
            <person name="von Hippel F."/>
            <person name="Guiguen Y."/>
        </authorList>
    </citation>
    <scope>NUCLEOTIDE SEQUENCE</scope>
    <source>
        <strain evidence="1">YG-Jan2019</strain>
    </source>
</reference>
<protein>
    <submittedName>
        <fullName evidence="1">Uncharacterized protein</fullName>
    </submittedName>
</protein>
<dbReference type="Proteomes" id="UP001157502">
    <property type="component" value="Chromosome 30"/>
</dbReference>
<proteinExistence type="predicted"/>